<name>A0A238U3T9_9FLAO</name>
<feature type="domain" description="Lysozyme inhibitor LprI-like N-terminal" evidence="1">
    <location>
        <begin position="77"/>
        <end position="168"/>
    </location>
</feature>
<keyword evidence="3" id="KW-1185">Reference proteome</keyword>
<dbReference type="PANTHER" id="PTHR39176">
    <property type="entry name" value="PERIPLASMIC PROTEIN-RELATED"/>
    <property type="match status" value="1"/>
</dbReference>
<dbReference type="PANTHER" id="PTHR39176:SF1">
    <property type="entry name" value="PERIPLASMIC PROTEIN"/>
    <property type="match status" value="1"/>
</dbReference>
<gene>
    <name evidence="2" type="ORF">TJEJU_0063</name>
</gene>
<accession>A0A238U3T9</accession>
<dbReference type="KEGG" id="tje:TJEJU_0063"/>
<dbReference type="Gene3D" id="1.20.1270.180">
    <property type="match status" value="1"/>
</dbReference>
<dbReference type="OrthoDB" id="7340239at2"/>
<dbReference type="InterPro" id="IPR009739">
    <property type="entry name" value="LprI-like_N"/>
</dbReference>
<evidence type="ECO:0000259" key="1">
    <source>
        <dbReference type="Pfam" id="PF07007"/>
    </source>
</evidence>
<dbReference type="Proteomes" id="UP000215214">
    <property type="component" value="Chromosome TJEJU"/>
</dbReference>
<evidence type="ECO:0000313" key="3">
    <source>
        <dbReference type="Proteomes" id="UP000215214"/>
    </source>
</evidence>
<organism evidence="2 3">
    <name type="scientific">Tenacibaculum jejuense</name>
    <dbReference type="NCBI Taxonomy" id="584609"/>
    <lineage>
        <taxon>Bacteria</taxon>
        <taxon>Pseudomonadati</taxon>
        <taxon>Bacteroidota</taxon>
        <taxon>Flavobacteriia</taxon>
        <taxon>Flavobacteriales</taxon>
        <taxon>Flavobacteriaceae</taxon>
        <taxon>Tenacibaculum</taxon>
    </lineage>
</organism>
<protein>
    <recommendedName>
        <fullName evidence="1">Lysozyme inhibitor LprI-like N-terminal domain-containing protein</fullName>
    </recommendedName>
</protein>
<dbReference type="RefSeq" id="WP_095068746.1">
    <property type="nucleotide sequence ID" value="NZ_LT899436.1"/>
</dbReference>
<proteinExistence type="predicted"/>
<evidence type="ECO:0000313" key="2">
    <source>
        <dbReference type="EMBL" id="SNR13873.1"/>
    </source>
</evidence>
<reference evidence="2 3" key="1">
    <citation type="submission" date="2017-07" db="EMBL/GenBank/DDBJ databases">
        <authorList>
            <person name="Sun Z.S."/>
            <person name="Albrecht U."/>
            <person name="Echele G."/>
            <person name="Lee C.C."/>
        </authorList>
    </citation>
    <scope>NUCLEOTIDE SEQUENCE [LARGE SCALE GENOMIC DNA]</scope>
    <source>
        <strain evidence="3">type strain: KCTC 22618</strain>
    </source>
</reference>
<dbReference type="AlphaFoldDB" id="A0A238U3T9"/>
<sequence>MKYILTFLFLLISFFITAQREVNKTDILRFNKEIDDEIITLKDSLANSKNYVSQIDLEFKLDVYRIEKFASKKINVDNTTMGMTKAIFELEKEYDKLLNKYYQILLKKLKPEDYEKLKMSQRNWISFRDSERALIGIVSQEKYSGGGTIQKNIRASRICEITRKRVYEIKEHIDQFSE</sequence>
<dbReference type="Pfam" id="PF07007">
    <property type="entry name" value="LprI"/>
    <property type="match status" value="1"/>
</dbReference>
<dbReference type="EMBL" id="LT899436">
    <property type="protein sequence ID" value="SNR13873.1"/>
    <property type="molecule type" value="Genomic_DNA"/>
</dbReference>